<dbReference type="AlphaFoldDB" id="A0A347VPX9"/>
<evidence type="ECO:0000313" key="9">
    <source>
        <dbReference type="EMBL" id="TLD95313.1"/>
    </source>
</evidence>
<keyword evidence="5" id="KW-0456">Lyase</keyword>
<dbReference type="SMART" id="SM01057">
    <property type="entry name" value="Carb_anhydrase"/>
    <property type="match status" value="1"/>
</dbReference>
<dbReference type="CDD" id="cd03124">
    <property type="entry name" value="alpha_CA_prokaryotic_like"/>
    <property type="match status" value="1"/>
</dbReference>
<dbReference type="PROSITE" id="PS51144">
    <property type="entry name" value="ALPHA_CA_2"/>
    <property type="match status" value="1"/>
</dbReference>
<dbReference type="InterPro" id="IPR041891">
    <property type="entry name" value="Alpha_CA_prokaryot-like"/>
</dbReference>
<dbReference type="Gene3D" id="3.10.200.10">
    <property type="entry name" value="Alpha carbonic anhydrase"/>
    <property type="match status" value="1"/>
</dbReference>
<reference evidence="8 11" key="4">
    <citation type="submission" date="2019-12" db="EMBL/GenBank/DDBJ databases">
        <title>Multi-Generational Helicobacter saguini Isolates.</title>
        <authorList>
            <person name="Mannion A."/>
            <person name="Shen Z."/>
            <person name="Fox J.G."/>
        </authorList>
    </citation>
    <scope>NUCLEOTIDE SEQUENCE [LARGE SCALE GENOMIC DNA]</scope>
    <source>
        <strain evidence="8">16-048</strain>
        <strain evidence="11">16-048 (F4)</strain>
    </source>
</reference>
<keyword evidence="4" id="KW-0862">Zinc</keyword>
<gene>
    <name evidence="8" type="ORF">DCO61_10265</name>
    <name evidence="9" type="ORF">LS64_002910</name>
</gene>
<dbReference type="STRING" id="1548018.LS64_05835"/>
<dbReference type="EC" id="4.2.1.1" evidence="2"/>
<evidence type="ECO:0000256" key="3">
    <source>
        <dbReference type="ARBA" id="ARBA00022723"/>
    </source>
</evidence>
<dbReference type="InterPro" id="IPR001148">
    <property type="entry name" value="CA_dom"/>
</dbReference>
<dbReference type="Pfam" id="PF00194">
    <property type="entry name" value="Carb_anhydrase"/>
    <property type="match status" value="1"/>
</dbReference>
<evidence type="ECO:0000256" key="4">
    <source>
        <dbReference type="ARBA" id="ARBA00022833"/>
    </source>
</evidence>
<sequence length="239" mass="27424">MRKFLCIIIFSVMLVAKDDWGYGVDESKNWGNISELYLGCKFGKQQSPINISPKHVSPGAQSFTLKYLPAKGVNLRLDNHTFKITYPKGSYIEMAGTRYILQEIHFKTPAETIINSQARPLEAQFYHEDSKGRMLIMSVIFDEGRANPLIERLNKSLPKESNKSIFITNVDANELVPKSLESYQFYGSITYPPCTQDVYWIVLKNHMRIMQIEADAMREITGENARETQDIADRLIMEN</sequence>
<dbReference type="Proteomes" id="UP000029714">
    <property type="component" value="Unassembled WGS sequence"/>
</dbReference>
<dbReference type="PANTHER" id="PTHR18952">
    <property type="entry name" value="CARBONIC ANHYDRASE"/>
    <property type="match status" value="1"/>
</dbReference>
<evidence type="ECO:0000256" key="6">
    <source>
        <dbReference type="ARBA" id="ARBA00048348"/>
    </source>
</evidence>
<keyword evidence="3" id="KW-0479">Metal-binding</keyword>
<evidence type="ECO:0000259" key="7">
    <source>
        <dbReference type="PROSITE" id="PS51144"/>
    </source>
</evidence>
<dbReference type="InterPro" id="IPR023561">
    <property type="entry name" value="Carbonic_anhydrase_a-class"/>
</dbReference>
<comment type="similarity">
    <text evidence="1">Belongs to the alpha-carbonic anhydrase family.</text>
</comment>
<reference evidence="9 10" key="2">
    <citation type="journal article" date="2016" name="Infect. Immun.">
        <title>Helicobacter saguini, a Novel Helicobacter Isolated from Cotton-Top Tamarins with Ulcerative Colitis, Has Proinflammatory Properties and Induces Typhlocolitis and Dysplasia in Gnotobiotic IL-10-/- Mice.</title>
        <authorList>
            <person name="Shen Z."/>
            <person name="Mannion A."/>
            <person name="Whary M.T."/>
            <person name="Muthupalani S."/>
            <person name="Sheh A."/>
            <person name="Feng Y."/>
            <person name="Gong G."/>
            <person name="Vandamme P."/>
            <person name="Holcombe H.R."/>
            <person name="Paster B.J."/>
            <person name="Fox J.G."/>
        </authorList>
    </citation>
    <scope>NUCLEOTIDE SEQUENCE [LARGE SCALE GENOMIC DNA]</scope>
    <source>
        <strain evidence="9 10">MIT 97-6194</strain>
    </source>
</reference>
<dbReference type="EMBL" id="QBIU01000002">
    <property type="protein sequence ID" value="MWV70370.1"/>
    <property type="molecule type" value="Genomic_DNA"/>
</dbReference>
<dbReference type="SUPFAM" id="SSF51069">
    <property type="entry name" value="Carbonic anhydrase"/>
    <property type="match status" value="1"/>
</dbReference>
<evidence type="ECO:0000256" key="2">
    <source>
        <dbReference type="ARBA" id="ARBA00012925"/>
    </source>
</evidence>
<organism evidence="9 10">
    <name type="scientific">Helicobacter saguini</name>
    <dbReference type="NCBI Taxonomy" id="1548018"/>
    <lineage>
        <taxon>Bacteria</taxon>
        <taxon>Pseudomonadati</taxon>
        <taxon>Campylobacterota</taxon>
        <taxon>Epsilonproteobacteria</taxon>
        <taxon>Campylobacterales</taxon>
        <taxon>Helicobacteraceae</taxon>
        <taxon>Helicobacter</taxon>
    </lineage>
</organism>
<dbReference type="Proteomes" id="UP000477070">
    <property type="component" value="Unassembled WGS sequence"/>
</dbReference>
<protein>
    <recommendedName>
        <fullName evidence="2">carbonic anhydrase</fullName>
        <ecNumber evidence="2">4.2.1.1</ecNumber>
    </recommendedName>
</protein>
<dbReference type="RefSeq" id="WP_034571556.1">
    <property type="nucleotide sequence ID" value="NZ_JRMP02000003.1"/>
</dbReference>
<evidence type="ECO:0000256" key="5">
    <source>
        <dbReference type="ARBA" id="ARBA00023239"/>
    </source>
</evidence>
<dbReference type="EMBL" id="JRMP02000003">
    <property type="protein sequence ID" value="TLD95313.1"/>
    <property type="molecule type" value="Genomic_DNA"/>
</dbReference>
<dbReference type="InterPro" id="IPR036398">
    <property type="entry name" value="CA_dom_sf"/>
</dbReference>
<comment type="catalytic activity">
    <reaction evidence="6">
        <text>hydrogencarbonate + H(+) = CO2 + H2O</text>
        <dbReference type="Rhea" id="RHEA:10748"/>
        <dbReference type="ChEBI" id="CHEBI:15377"/>
        <dbReference type="ChEBI" id="CHEBI:15378"/>
        <dbReference type="ChEBI" id="CHEBI:16526"/>
        <dbReference type="ChEBI" id="CHEBI:17544"/>
        <dbReference type="EC" id="4.2.1.1"/>
    </reaction>
</comment>
<reference evidence="9" key="3">
    <citation type="submission" date="2018-04" db="EMBL/GenBank/DDBJ databases">
        <authorList>
            <person name="Sheh A."/>
            <person name="Shen Z."/>
            <person name="Mannion A.J."/>
            <person name="Fox J.G."/>
        </authorList>
    </citation>
    <scope>NUCLEOTIDE SEQUENCE</scope>
    <source>
        <strain evidence="9">MIT 97-6194</strain>
    </source>
</reference>
<dbReference type="OrthoDB" id="5327615at2"/>
<evidence type="ECO:0000313" key="8">
    <source>
        <dbReference type="EMBL" id="MWV70370.1"/>
    </source>
</evidence>
<reference evidence="9 10" key="1">
    <citation type="journal article" date="2014" name="Genome Announc.">
        <title>Draft genome sequences of eight enterohepatic helicobacter species isolated from both laboratory and wild rodents.</title>
        <authorList>
            <person name="Sheh A."/>
            <person name="Shen Z."/>
            <person name="Fox J.G."/>
        </authorList>
    </citation>
    <scope>NUCLEOTIDE SEQUENCE [LARGE SCALE GENOMIC DNA]</scope>
    <source>
        <strain evidence="9 10">MIT 97-6194</strain>
    </source>
</reference>
<accession>A0A347VPX9</accession>
<name>A0A347VPX9_9HELI</name>
<proteinExistence type="inferred from homology"/>
<dbReference type="PANTHER" id="PTHR18952:SF265">
    <property type="entry name" value="CARBONIC ANHYDRASE"/>
    <property type="match status" value="1"/>
</dbReference>
<feature type="domain" description="Alpha-carbonic anhydrase" evidence="7">
    <location>
        <begin position="18"/>
        <end position="239"/>
    </location>
</feature>
<evidence type="ECO:0000313" key="11">
    <source>
        <dbReference type="Proteomes" id="UP000477070"/>
    </source>
</evidence>
<comment type="caution">
    <text evidence="9">The sequence shown here is derived from an EMBL/GenBank/DDBJ whole genome shotgun (WGS) entry which is preliminary data.</text>
</comment>
<evidence type="ECO:0000313" key="10">
    <source>
        <dbReference type="Proteomes" id="UP000029714"/>
    </source>
</evidence>
<dbReference type="GO" id="GO:0004089">
    <property type="term" value="F:carbonate dehydratase activity"/>
    <property type="evidence" value="ECO:0007669"/>
    <property type="project" value="UniProtKB-EC"/>
</dbReference>
<keyword evidence="10" id="KW-1185">Reference proteome</keyword>
<evidence type="ECO:0000256" key="1">
    <source>
        <dbReference type="ARBA" id="ARBA00010718"/>
    </source>
</evidence>
<dbReference type="GO" id="GO:0008270">
    <property type="term" value="F:zinc ion binding"/>
    <property type="evidence" value="ECO:0007669"/>
    <property type="project" value="InterPro"/>
</dbReference>